<dbReference type="Gene3D" id="3.40.30.10">
    <property type="entry name" value="Glutaredoxin"/>
    <property type="match status" value="1"/>
</dbReference>
<dbReference type="Gene3D" id="1.20.1050.10">
    <property type="match status" value="1"/>
</dbReference>
<dbReference type="PANTHER" id="PTHR44051">
    <property type="entry name" value="GLUTATHIONE S-TRANSFERASE-RELATED"/>
    <property type="match status" value="1"/>
</dbReference>
<dbReference type="InterPro" id="IPR036282">
    <property type="entry name" value="Glutathione-S-Trfase_C_sf"/>
</dbReference>
<dbReference type="PANTHER" id="PTHR44051:SF21">
    <property type="entry name" value="GLUTATHIONE S-TRANSFERASE FAMILY PROTEIN"/>
    <property type="match status" value="1"/>
</dbReference>
<dbReference type="OrthoDB" id="5740960at2"/>
<dbReference type="InterPro" id="IPR036249">
    <property type="entry name" value="Thioredoxin-like_sf"/>
</dbReference>
<dbReference type="Pfam" id="PF08279">
    <property type="entry name" value="HTH_11"/>
    <property type="match status" value="1"/>
</dbReference>
<evidence type="ECO:0000313" key="3">
    <source>
        <dbReference type="Proteomes" id="UP000249700"/>
    </source>
</evidence>
<protein>
    <submittedName>
        <fullName evidence="2">Glutathione S-transferase</fullName>
    </submittedName>
</protein>
<dbReference type="PROSITE" id="PS50404">
    <property type="entry name" value="GST_NTER"/>
    <property type="match status" value="1"/>
</dbReference>
<dbReference type="InterPro" id="IPR013196">
    <property type="entry name" value="HTH_11"/>
</dbReference>
<dbReference type="GO" id="GO:0016740">
    <property type="term" value="F:transferase activity"/>
    <property type="evidence" value="ECO:0007669"/>
    <property type="project" value="UniProtKB-KW"/>
</dbReference>
<dbReference type="CDD" id="cd03046">
    <property type="entry name" value="GST_N_GTT1_like"/>
    <property type="match status" value="1"/>
</dbReference>
<proteinExistence type="predicted"/>
<dbReference type="EMBL" id="QLSX01000001">
    <property type="protein sequence ID" value="RAR64680.1"/>
    <property type="molecule type" value="Genomic_DNA"/>
</dbReference>
<dbReference type="SUPFAM" id="SSF47616">
    <property type="entry name" value="GST C-terminal domain-like"/>
    <property type="match status" value="1"/>
</dbReference>
<dbReference type="RefSeq" id="WP_112053516.1">
    <property type="nucleotide sequence ID" value="NZ_QLSX01000001.1"/>
</dbReference>
<sequence length="358" mass="38097">MSRKTRLQDIVRVMRRHEGPVSGTTLAETQGISLRTLYQDIAVLKAVGADIEHVPGTGYTLAPGVLLPALMLTDEQLDALALGLVKVEDAAGPLAAPAAQLRDKVSDALPDDQAQRLTGLKLAGNDQGAVGQDAASQISEGPWGSDRGEGAATDELVFYTHPLSRGSIVHWMLEELGVAYRMVVLDYGTSMKAADYLAINPMGKVPAIRHGDVVVTETAAICAYLADAFPQAGLAPPLALRGDYYRWLFFAAGPLETAVSLNGLLGVHPDERQQMQLGCGSLQAVLDTLAGAVAGKRYIAGDTFSAADIYVGAHLSWGLQFGSIPWRPEFEAYCAGLNQRPARQRCEAFLQQAMAQGA</sequence>
<reference evidence="2 3" key="1">
    <citation type="submission" date="2018-06" db="EMBL/GenBank/DDBJ databases">
        <title>Comparative analysis of microorganisms from saline springs in Andes Mountain Range, Colombia.</title>
        <authorList>
            <person name="Rubin E."/>
        </authorList>
    </citation>
    <scope>NUCLEOTIDE SEQUENCE [LARGE SCALE GENOMIC DNA]</scope>
    <source>
        <strain evidence="2 3">USBA-857</strain>
    </source>
</reference>
<keyword evidence="2" id="KW-0808">Transferase</keyword>
<dbReference type="Gene3D" id="1.10.10.10">
    <property type="entry name" value="Winged helix-like DNA-binding domain superfamily/Winged helix DNA-binding domain"/>
    <property type="match status" value="1"/>
</dbReference>
<gene>
    <name evidence="2" type="ORF">BCL93_101506</name>
</gene>
<dbReference type="Proteomes" id="UP000249700">
    <property type="component" value="Unassembled WGS sequence"/>
</dbReference>
<dbReference type="InterPro" id="IPR004045">
    <property type="entry name" value="Glutathione_S-Trfase_N"/>
</dbReference>
<dbReference type="CDD" id="cd03207">
    <property type="entry name" value="GST_C_8"/>
    <property type="match status" value="1"/>
</dbReference>
<feature type="domain" description="GST N-terminal" evidence="1">
    <location>
        <begin position="153"/>
        <end position="233"/>
    </location>
</feature>
<dbReference type="SFLD" id="SFLDG01150">
    <property type="entry name" value="Main.1:_Beta-like"/>
    <property type="match status" value="1"/>
</dbReference>
<evidence type="ECO:0000259" key="1">
    <source>
        <dbReference type="PROSITE" id="PS50404"/>
    </source>
</evidence>
<dbReference type="AlphaFoldDB" id="A0A328XWN3"/>
<evidence type="ECO:0000313" key="2">
    <source>
        <dbReference type="EMBL" id="RAR64680.1"/>
    </source>
</evidence>
<dbReference type="InterPro" id="IPR036390">
    <property type="entry name" value="WH_DNA-bd_sf"/>
</dbReference>
<dbReference type="SUPFAM" id="SSF46785">
    <property type="entry name" value="Winged helix' DNA-binding domain"/>
    <property type="match status" value="1"/>
</dbReference>
<name>A0A328XWN3_9GAMM</name>
<dbReference type="SFLD" id="SFLDS00019">
    <property type="entry name" value="Glutathione_Transferase_(cytos"/>
    <property type="match status" value="1"/>
</dbReference>
<comment type="caution">
    <text evidence="2">The sequence shown here is derived from an EMBL/GenBank/DDBJ whole genome shotgun (WGS) entry which is preliminary data.</text>
</comment>
<dbReference type="InterPro" id="IPR040079">
    <property type="entry name" value="Glutathione_S-Trfase"/>
</dbReference>
<dbReference type="Pfam" id="PF13409">
    <property type="entry name" value="GST_N_2"/>
    <property type="match status" value="1"/>
</dbReference>
<organism evidence="2 3">
    <name type="scientific">Onishia taeanensis</name>
    <dbReference type="NCBI Taxonomy" id="284577"/>
    <lineage>
        <taxon>Bacteria</taxon>
        <taxon>Pseudomonadati</taxon>
        <taxon>Pseudomonadota</taxon>
        <taxon>Gammaproteobacteria</taxon>
        <taxon>Oceanospirillales</taxon>
        <taxon>Halomonadaceae</taxon>
        <taxon>Onishia</taxon>
    </lineage>
</organism>
<dbReference type="InterPro" id="IPR036388">
    <property type="entry name" value="WH-like_DNA-bd_sf"/>
</dbReference>
<accession>A0A328XWN3</accession>
<dbReference type="SFLD" id="SFLDG00358">
    <property type="entry name" value="Main_(cytGST)"/>
    <property type="match status" value="1"/>
</dbReference>
<dbReference type="SUPFAM" id="SSF52833">
    <property type="entry name" value="Thioredoxin-like"/>
    <property type="match status" value="1"/>
</dbReference>